<comment type="caution">
    <text evidence="1">The sequence shown here is derived from an EMBL/GenBank/DDBJ whole genome shotgun (WGS) entry which is preliminary data.</text>
</comment>
<dbReference type="EMBL" id="MTHB01000256">
    <property type="protein sequence ID" value="OXC73184.1"/>
    <property type="molecule type" value="Genomic_DNA"/>
</dbReference>
<dbReference type="Proteomes" id="UP000214720">
    <property type="component" value="Unassembled WGS sequence"/>
</dbReference>
<reference evidence="2" key="1">
    <citation type="submission" date="2017-01" db="EMBL/GenBank/DDBJ databases">
        <title>Genome Analysis of Deinococcus marmoris KOPRI26562.</title>
        <authorList>
            <person name="Kim J.H."/>
            <person name="Oh H.-M."/>
        </authorList>
    </citation>
    <scope>NUCLEOTIDE SEQUENCE [LARGE SCALE GENOMIC DNA]</scope>
    <source>
        <strain evidence="2">PAMC 26633</strain>
    </source>
</reference>
<proteinExistence type="predicted"/>
<name>A0A226WPS4_CABSO</name>
<organism evidence="1 2">
    <name type="scientific">Caballeronia sordidicola</name>
    <name type="common">Burkholderia sordidicola</name>
    <dbReference type="NCBI Taxonomy" id="196367"/>
    <lineage>
        <taxon>Bacteria</taxon>
        <taxon>Pseudomonadati</taxon>
        <taxon>Pseudomonadota</taxon>
        <taxon>Betaproteobacteria</taxon>
        <taxon>Burkholderiales</taxon>
        <taxon>Burkholderiaceae</taxon>
        <taxon>Caballeronia</taxon>
    </lineage>
</organism>
<gene>
    <name evidence="1" type="ORF">BSU04_38225</name>
</gene>
<dbReference type="AlphaFoldDB" id="A0A226WPS4"/>
<protein>
    <submittedName>
        <fullName evidence="1">Uncharacterized protein</fullName>
    </submittedName>
</protein>
<evidence type="ECO:0000313" key="1">
    <source>
        <dbReference type="EMBL" id="OXC73184.1"/>
    </source>
</evidence>
<accession>A0A226WPS4</accession>
<sequence length="97" mass="10811">MPNAEELHDKVVEVLKAARTYHIAYQAAIAYEKEPILSTITVPMLVACARTDMFLEYFDAVRALVPQAESLVTPGTSTPEALEATVEMFCSFLDREM</sequence>
<evidence type="ECO:0000313" key="2">
    <source>
        <dbReference type="Proteomes" id="UP000214720"/>
    </source>
</evidence>